<protein>
    <recommendedName>
        <fullName evidence="5">Lipoprotein</fullName>
    </recommendedName>
</protein>
<comment type="caution">
    <text evidence="3">The sequence shown here is derived from an EMBL/GenBank/DDBJ whole genome shotgun (WGS) entry which is preliminary data.</text>
</comment>
<sequence>MSRLVRLIAMLTAASLLAVGCSTQSPPASSETQTQPSAEAESTPSAAPPELIGGGTEIFPDRRFIALYGHPEYPELGALGEQGPQASVERVIELAEMYEAHASENIIPAFEIIATMASASPGADGNYSAVADSQALEAYVDAAAEHDVYVVLDLQPGHADFLSQAKLFEDLLTRPNVGLALDPEWRLAPGQRHMEQIGSVSAAEINETTRWLAELTAKHDLPQKLVILHQFRLSMIRGREQVDTNHPELAMVLHADGHGTAEQKMATWRSLKEDLPDNMHMAWKNFFRQDNPMFTPRDTFEIEPKPWFVSYQ</sequence>
<feature type="signal peptide" evidence="2">
    <location>
        <begin position="1"/>
        <end position="18"/>
    </location>
</feature>
<name>A0A921FKC2_9MICC</name>
<feature type="chain" id="PRO_5038668502" description="Lipoprotein" evidence="2">
    <location>
        <begin position="19"/>
        <end position="312"/>
    </location>
</feature>
<dbReference type="RefSeq" id="WP_303902089.1">
    <property type="nucleotide sequence ID" value="NZ_DYXC01000029.1"/>
</dbReference>
<reference evidence="3" key="2">
    <citation type="submission" date="2021-09" db="EMBL/GenBank/DDBJ databases">
        <authorList>
            <person name="Gilroy R."/>
        </authorList>
    </citation>
    <scope>NUCLEOTIDE SEQUENCE</scope>
    <source>
        <strain evidence="3">ChiHjej13B12-14962</strain>
    </source>
</reference>
<reference evidence="3" key="1">
    <citation type="journal article" date="2021" name="PeerJ">
        <title>Extensive microbial diversity within the chicken gut microbiome revealed by metagenomics and culture.</title>
        <authorList>
            <person name="Gilroy R."/>
            <person name="Ravi A."/>
            <person name="Getino M."/>
            <person name="Pursley I."/>
            <person name="Horton D.L."/>
            <person name="Alikhan N.F."/>
            <person name="Baker D."/>
            <person name="Gharbi K."/>
            <person name="Hall N."/>
            <person name="Watson M."/>
            <person name="Adriaenssens E.M."/>
            <person name="Foster-Nyarko E."/>
            <person name="Jarju S."/>
            <person name="Secka A."/>
            <person name="Antonio M."/>
            <person name="Oren A."/>
            <person name="Chaudhuri R.R."/>
            <person name="La Ragione R."/>
            <person name="Hildebrand F."/>
            <person name="Pallen M.J."/>
        </authorList>
    </citation>
    <scope>NUCLEOTIDE SEQUENCE</scope>
    <source>
        <strain evidence="3">ChiHjej13B12-14962</strain>
    </source>
</reference>
<dbReference type="Proteomes" id="UP000703315">
    <property type="component" value="Unassembled WGS sequence"/>
</dbReference>
<dbReference type="EMBL" id="DYXC01000029">
    <property type="protein sequence ID" value="HJF13564.1"/>
    <property type="molecule type" value="Genomic_DNA"/>
</dbReference>
<evidence type="ECO:0008006" key="5">
    <source>
        <dbReference type="Google" id="ProtNLM"/>
    </source>
</evidence>
<feature type="compositionally biased region" description="Low complexity" evidence="1">
    <location>
        <begin position="36"/>
        <end position="50"/>
    </location>
</feature>
<accession>A0A921FKC2</accession>
<organism evidence="3 4">
    <name type="scientific">Enteractinococcus helveticum</name>
    <dbReference type="NCBI Taxonomy" id="1837282"/>
    <lineage>
        <taxon>Bacteria</taxon>
        <taxon>Bacillati</taxon>
        <taxon>Actinomycetota</taxon>
        <taxon>Actinomycetes</taxon>
        <taxon>Micrococcales</taxon>
        <taxon>Micrococcaceae</taxon>
    </lineage>
</organism>
<dbReference type="AlphaFoldDB" id="A0A921FKC2"/>
<proteinExistence type="predicted"/>
<evidence type="ECO:0000313" key="3">
    <source>
        <dbReference type="EMBL" id="HJF13564.1"/>
    </source>
</evidence>
<dbReference type="PROSITE" id="PS51257">
    <property type="entry name" value="PROKAR_LIPOPROTEIN"/>
    <property type="match status" value="1"/>
</dbReference>
<feature type="region of interest" description="Disordered" evidence="1">
    <location>
        <begin position="22"/>
        <end position="53"/>
    </location>
</feature>
<evidence type="ECO:0000256" key="2">
    <source>
        <dbReference type="SAM" id="SignalP"/>
    </source>
</evidence>
<gene>
    <name evidence="3" type="ORF">K8V32_02025</name>
</gene>
<feature type="compositionally biased region" description="Polar residues" evidence="1">
    <location>
        <begin position="22"/>
        <end position="35"/>
    </location>
</feature>
<evidence type="ECO:0000256" key="1">
    <source>
        <dbReference type="SAM" id="MobiDB-lite"/>
    </source>
</evidence>
<evidence type="ECO:0000313" key="4">
    <source>
        <dbReference type="Proteomes" id="UP000703315"/>
    </source>
</evidence>
<keyword evidence="2" id="KW-0732">Signal</keyword>